<evidence type="ECO:0000256" key="1">
    <source>
        <dbReference type="ARBA" id="ARBA00001946"/>
    </source>
</evidence>
<evidence type="ECO:0000259" key="14">
    <source>
        <dbReference type="Pfam" id="PF12627"/>
    </source>
</evidence>
<evidence type="ECO:0000256" key="6">
    <source>
        <dbReference type="ARBA" id="ARBA00022695"/>
    </source>
</evidence>
<dbReference type="InterPro" id="IPR032828">
    <property type="entry name" value="PolyA_RNA-bd"/>
</dbReference>
<dbReference type="PANTHER" id="PTHR47545">
    <property type="entry name" value="MULTIFUNCTIONAL CCA PROTEIN"/>
    <property type="match status" value="1"/>
</dbReference>
<dbReference type="InterPro" id="IPR002646">
    <property type="entry name" value="PolA_pol_head_dom"/>
</dbReference>
<keyword evidence="4 11" id="KW-0808">Transferase</keyword>
<comment type="cofactor">
    <cofactor evidence="1">
        <name>Mg(2+)</name>
        <dbReference type="ChEBI" id="CHEBI:18420"/>
    </cofactor>
</comment>
<keyword evidence="3" id="KW-0820">tRNA-binding</keyword>
<evidence type="ECO:0000256" key="5">
    <source>
        <dbReference type="ARBA" id="ARBA00022694"/>
    </source>
</evidence>
<evidence type="ECO:0000256" key="4">
    <source>
        <dbReference type="ARBA" id="ARBA00022679"/>
    </source>
</evidence>
<evidence type="ECO:0000256" key="7">
    <source>
        <dbReference type="ARBA" id="ARBA00022723"/>
    </source>
</evidence>
<evidence type="ECO:0000313" key="15">
    <source>
        <dbReference type="EMBL" id="TCK03949.1"/>
    </source>
</evidence>
<dbReference type="PANTHER" id="PTHR47545:SF2">
    <property type="entry name" value="CC-ADDING TRNA NUCLEOTIDYLTRANSFERASE"/>
    <property type="match status" value="1"/>
</dbReference>
<keyword evidence="7" id="KW-0479">Metal-binding</keyword>
<evidence type="ECO:0000256" key="8">
    <source>
        <dbReference type="ARBA" id="ARBA00022741"/>
    </source>
</evidence>
<dbReference type="GO" id="GO:0046872">
    <property type="term" value="F:metal ion binding"/>
    <property type="evidence" value="ECO:0007669"/>
    <property type="project" value="UniProtKB-KW"/>
</dbReference>
<dbReference type="InterPro" id="IPR043519">
    <property type="entry name" value="NT_sf"/>
</dbReference>
<evidence type="ECO:0000256" key="3">
    <source>
        <dbReference type="ARBA" id="ARBA00022555"/>
    </source>
</evidence>
<organism evidence="15 16">
    <name type="scientific">Phorcysia thermohydrogeniphila</name>
    <dbReference type="NCBI Taxonomy" id="936138"/>
    <lineage>
        <taxon>Bacteria</taxon>
        <taxon>Pseudomonadati</taxon>
        <taxon>Aquificota</taxon>
        <taxon>Aquificia</taxon>
        <taxon>Desulfurobacteriales</taxon>
        <taxon>Desulfurobacteriaceae</taxon>
        <taxon>Phorcysia</taxon>
    </lineage>
</organism>
<protein>
    <submittedName>
        <fullName evidence="15">Poly(A) polymerase</fullName>
    </submittedName>
</protein>
<dbReference type="InterPro" id="IPR006675">
    <property type="entry name" value="HDIG_dom"/>
</dbReference>
<evidence type="ECO:0000256" key="9">
    <source>
        <dbReference type="ARBA" id="ARBA00022842"/>
    </source>
</evidence>
<dbReference type="RefSeq" id="WP_132526930.1">
    <property type="nucleotide sequence ID" value="NZ_SMFV01000004.1"/>
</dbReference>
<dbReference type="SUPFAM" id="SSF81301">
    <property type="entry name" value="Nucleotidyltransferase"/>
    <property type="match status" value="1"/>
</dbReference>
<evidence type="ECO:0000313" key="16">
    <source>
        <dbReference type="Proteomes" id="UP000295777"/>
    </source>
</evidence>
<keyword evidence="9" id="KW-0460">Magnesium</keyword>
<accession>A0A4R1GE05</accession>
<dbReference type="Gene3D" id="1.10.3090.10">
    <property type="entry name" value="cca-adding enzyme, domain 2"/>
    <property type="match status" value="1"/>
</dbReference>
<dbReference type="Pfam" id="PF12627">
    <property type="entry name" value="PolyA_pol_RNAbd"/>
    <property type="match status" value="1"/>
</dbReference>
<dbReference type="EMBL" id="SMFV01000004">
    <property type="protein sequence ID" value="TCK03949.1"/>
    <property type="molecule type" value="Genomic_DNA"/>
</dbReference>
<sequence>MEKRIHKLTFYHPKLERIWDCFNRAYLVGGFVRDRILGVRKDFTDIDIVTFDRLEEVERCVTKTLGKKPFSFEKEKRVVCYVGEDYRFDITSVEGKSIEEDLSKRDFTINAIAVDISELFLPFNDDAILIDPFGGLEDLQKGIIRPVTGGALREDPVRVVRGVRFKLQLDFSYHDSFISYAQEVAHKLSEVPVERVKEELLKILKTDRFYEALNDFDSLGALIPIFRELEELKTVPPSGLHQYNLKEHTFLTVKFLETYCLPKREEILGKYAEKIGSEEFFSRFTDADCLKFVALYHDVAKPLTMEEKDGKLTFYGHDKVGAEITADAFLRLGLGRKASRMGALIVRNHLRPFFLYELYKEGRLTERAIYRFFRDTKRYAFHTLLHSVADWMATSCEMSEKVGEFVSFIHELLSFYEERMENLKPLLSGKEIMDIKGFDRPNECIGRIKEKMLELQAVGVIKTKEDAEKFVVSFCCLEKV</sequence>
<gene>
    <name evidence="15" type="ORF">CLV27_1266</name>
</gene>
<dbReference type="GO" id="GO:0000049">
    <property type="term" value="F:tRNA binding"/>
    <property type="evidence" value="ECO:0007669"/>
    <property type="project" value="UniProtKB-KW"/>
</dbReference>
<keyword evidence="10 11" id="KW-0694">RNA-binding</keyword>
<keyword evidence="16" id="KW-1185">Reference proteome</keyword>
<name>A0A4R1GE05_9BACT</name>
<dbReference type="OrthoDB" id="9805698at2"/>
<keyword evidence="5" id="KW-0819">tRNA processing</keyword>
<proteinExistence type="inferred from homology"/>
<evidence type="ECO:0000256" key="11">
    <source>
        <dbReference type="RuleBase" id="RU003953"/>
    </source>
</evidence>
<dbReference type="Proteomes" id="UP000295777">
    <property type="component" value="Unassembled WGS sequence"/>
</dbReference>
<dbReference type="InterPro" id="IPR050124">
    <property type="entry name" value="tRNA_CCA-adding_enzyme"/>
</dbReference>
<dbReference type="Gene3D" id="3.30.460.10">
    <property type="entry name" value="Beta Polymerase, domain 2"/>
    <property type="match status" value="1"/>
</dbReference>
<evidence type="ECO:0000259" key="12">
    <source>
        <dbReference type="Pfam" id="PF01743"/>
    </source>
</evidence>
<dbReference type="AlphaFoldDB" id="A0A4R1GE05"/>
<feature type="domain" description="tRNA nucleotidyltransferase/poly(A) polymerase RNA and SrmB- binding" evidence="14">
    <location>
        <begin position="182"/>
        <end position="231"/>
    </location>
</feature>
<dbReference type="Pfam" id="PF01966">
    <property type="entry name" value="HD"/>
    <property type="match status" value="1"/>
</dbReference>
<feature type="domain" description="Poly A polymerase head" evidence="12">
    <location>
        <begin position="25"/>
        <end position="145"/>
    </location>
</feature>
<dbReference type="GO" id="GO:0008033">
    <property type="term" value="P:tRNA processing"/>
    <property type="evidence" value="ECO:0007669"/>
    <property type="project" value="UniProtKB-KW"/>
</dbReference>
<dbReference type="NCBIfam" id="TIGR00277">
    <property type="entry name" value="HDIG"/>
    <property type="match status" value="1"/>
</dbReference>
<evidence type="ECO:0000256" key="10">
    <source>
        <dbReference type="ARBA" id="ARBA00022884"/>
    </source>
</evidence>
<dbReference type="SUPFAM" id="SSF81891">
    <property type="entry name" value="Poly A polymerase C-terminal region-like"/>
    <property type="match status" value="1"/>
</dbReference>
<dbReference type="GO" id="GO:0016779">
    <property type="term" value="F:nucleotidyltransferase activity"/>
    <property type="evidence" value="ECO:0007669"/>
    <property type="project" value="UniProtKB-KW"/>
</dbReference>
<dbReference type="GO" id="GO:0000166">
    <property type="term" value="F:nucleotide binding"/>
    <property type="evidence" value="ECO:0007669"/>
    <property type="project" value="UniProtKB-KW"/>
</dbReference>
<comment type="similarity">
    <text evidence="2 11">Belongs to the tRNA nucleotidyltransferase/poly(A) polymerase family.</text>
</comment>
<reference evidence="15 16" key="1">
    <citation type="submission" date="2019-03" db="EMBL/GenBank/DDBJ databases">
        <title>Genomic Encyclopedia of Archaeal and Bacterial Type Strains, Phase II (KMG-II): from individual species to whole genera.</title>
        <authorList>
            <person name="Goeker M."/>
        </authorList>
    </citation>
    <scope>NUCLEOTIDE SEQUENCE [LARGE SCALE GENOMIC DNA]</scope>
    <source>
        <strain evidence="15 16">DSM 24425</strain>
    </source>
</reference>
<dbReference type="InterPro" id="IPR006674">
    <property type="entry name" value="HD_domain"/>
</dbReference>
<evidence type="ECO:0000256" key="2">
    <source>
        <dbReference type="ARBA" id="ARBA00007265"/>
    </source>
</evidence>
<feature type="domain" description="HD" evidence="13">
    <location>
        <begin position="266"/>
        <end position="356"/>
    </location>
</feature>
<comment type="caution">
    <text evidence="15">The sequence shown here is derived from an EMBL/GenBank/DDBJ whole genome shotgun (WGS) entry which is preliminary data.</text>
</comment>
<keyword evidence="6" id="KW-0548">Nucleotidyltransferase</keyword>
<dbReference type="Pfam" id="PF01743">
    <property type="entry name" value="PolyA_pol"/>
    <property type="match status" value="1"/>
</dbReference>
<keyword evidence="8" id="KW-0547">Nucleotide-binding</keyword>
<evidence type="ECO:0000259" key="13">
    <source>
        <dbReference type="Pfam" id="PF01966"/>
    </source>
</evidence>